<keyword evidence="2" id="KW-1185">Reference proteome</keyword>
<protein>
    <submittedName>
        <fullName evidence="1">Uncharacterized protein</fullName>
    </submittedName>
</protein>
<accession>A0ABQ8P5F5</accession>
<organism evidence="1 2">
    <name type="scientific">Cryptosporidium canis</name>
    <dbReference type="NCBI Taxonomy" id="195482"/>
    <lineage>
        <taxon>Eukaryota</taxon>
        <taxon>Sar</taxon>
        <taxon>Alveolata</taxon>
        <taxon>Apicomplexa</taxon>
        <taxon>Conoidasida</taxon>
        <taxon>Coccidia</taxon>
        <taxon>Eucoccidiorida</taxon>
        <taxon>Eimeriorina</taxon>
        <taxon>Cryptosporidiidae</taxon>
        <taxon>Cryptosporidium</taxon>
    </lineage>
</organism>
<proteinExistence type="predicted"/>
<dbReference type="EMBL" id="JAPCXB010000150">
    <property type="protein sequence ID" value="KAJ1606215.1"/>
    <property type="molecule type" value="Genomic_DNA"/>
</dbReference>
<sequence>MGIALVVLILSVIAIRDNFLFEGPSGQLLYKASLLNVKAEGGFISSPLGAHSSIVLERNPDSNDPAVTRVFGTSLATQFSDKGLTNEEESELNKVFRTECAPEVFSFLLVVLGEFALAFKEFTCRLKEMESDYNRCRNTRGVMRRLRNCDEIEREYSTVGRKSREARYQMKLYSGKLSTCISSISKGLLLVGKYPAFSDETTPNGCTEQNLFEHSVKLTTLKFYYELLILLLTKMNESASKCKRRRRCGRLSKWCRCMLSAHDNIETQTVTIQESIQDENEFLSGCTKFLLNTNGGINSRELQDPNVSLDLIKFVEG</sequence>
<name>A0ABQ8P5F5_9CRYT</name>
<evidence type="ECO:0000313" key="1">
    <source>
        <dbReference type="EMBL" id="KAJ1606215.1"/>
    </source>
</evidence>
<evidence type="ECO:0000313" key="2">
    <source>
        <dbReference type="Proteomes" id="UP001071777"/>
    </source>
</evidence>
<gene>
    <name evidence="1" type="ORF">OJ252_3234</name>
</gene>
<reference evidence="1" key="1">
    <citation type="submission" date="2022-10" db="EMBL/GenBank/DDBJ databases">
        <title>Adaptive evolution leads to modifications in subtelomeric GC content in a zoonotic Cryptosporidium species.</title>
        <authorList>
            <person name="Li J."/>
            <person name="Feng Y."/>
            <person name="Xiao L."/>
        </authorList>
    </citation>
    <scope>NUCLEOTIDE SEQUENCE</scope>
    <source>
        <strain evidence="1">25894</strain>
    </source>
</reference>
<dbReference type="Proteomes" id="UP001071777">
    <property type="component" value="Unassembled WGS sequence"/>
</dbReference>
<comment type="caution">
    <text evidence="1">The sequence shown here is derived from an EMBL/GenBank/DDBJ whole genome shotgun (WGS) entry which is preliminary data.</text>
</comment>